<evidence type="ECO:0000256" key="9">
    <source>
        <dbReference type="ARBA" id="ARBA00023277"/>
    </source>
</evidence>
<keyword evidence="9" id="KW-0119">Carbohydrate metabolism</keyword>
<dbReference type="PANTHER" id="PTHR12128:SF21">
    <property type="entry name" value="N-ACETYLNEURAMINATE LYASE"/>
    <property type="match status" value="1"/>
</dbReference>
<keyword evidence="14" id="KW-1185">Reference proteome</keyword>
<feature type="signal peptide" evidence="13">
    <location>
        <begin position="1"/>
        <end position="22"/>
    </location>
</feature>
<evidence type="ECO:0000256" key="8">
    <source>
        <dbReference type="ARBA" id="ARBA00023270"/>
    </source>
</evidence>
<dbReference type="GeneID" id="111350581"/>
<organism evidence="14 15">
    <name type="scientific">Spodoptera litura</name>
    <name type="common">Asian cotton leafworm</name>
    <dbReference type="NCBI Taxonomy" id="69820"/>
    <lineage>
        <taxon>Eukaryota</taxon>
        <taxon>Metazoa</taxon>
        <taxon>Ecdysozoa</taxon>
        <taxon>Arthropoda</taxon>
        <taxon>Hexapoda</taxon>
        <taxon>Insecta</taxon>
        <taxon>Pterygota</taxon>
        <taxon>Neoptera</taxon>
        <taxon>Endopterygota</taxon>
        <taxon>Lepidoptera</taxon>
        <taxon>Glossata</taxon>
        <taxon>Ditrysia</taxon>
        <taxon>Noctuoidea</taxon>
        <taxon>Noctuidae</taxon>
        <taxon>Amphipyrinae</taxon>
        <taxon>Spodoptera</taxon>
    </lineage>
</organism>
<evidence type="ECO:0000256" key="4">
    <source>
        <dbReference type="ARBA" id="ARBA00011881"/>
    </source>
</evidence>
<evidence type="ECO:0000256" key="7">
    <source>
        <dbReference type="ARBA" id="ARBA00023239"/>
    </source>
</evidence>
<evidence type="ECO:0000256" key="13">
    <source>
        <dbReference type="SAM" id="SignalP"/>
    </source>
</evidence>
<dbReference type="CDD" id="cd00408">
    <property type="entry name" value="DHDPS-like"/>
    <property type="match status" value="1"/>
</dbReference>
<evidence type="ECO:0000256" key="3">
    <source>
        <dbReference type="ARBA" id="ARBA00006324"/>
    </source>
</evidence>
<reference evidence="15" key="1">
    <citation type="submission" date="2025-08" db="UniProtKB">
        <authorList>
            <consortium name="RefSeq"/>
        </authorList>
    </citation>
    <scope>IDENTIFICATION</scope>
    <source>
        <strain evidence="15">Ishihara</strain>
        <tissue evidence="15">Whole body</tissue>
    </source>
</reference>
<comment type="subcellular location">
    <subcellularLocation>
        <location evidence="1">Cytoplasm</location>
    </subcellularLocation>
</comment>
<dbReference type="Pfam" id="PF00701">
    <property type="entry name" value="DHDPS"/>
    <property type="match status" value="1"/>
</dbReference>
<dbReference type="EC" id="4.1.3.3" evidence="5"/>
<evidence type="ECO:0000256" key="11">
    <source>
        <dbReference type="PIRNR" id="PIRNR001365"/>
    </source>
</evidence>
<dbReference type="GO" id="GO:0008747">
    <property type="term" value="F:N-acetylneuraminate lyase activity"/>
    <property type="evidence" value="ECO:0007669"/>
    <property type="project" value="UniProtKB-EC"/>
</dbReference>
<comment type="pathway">
    <text evidence="2">Amino-sugar metabolism; N-acetylneuraminate degradation.</text>
</comment>
<evidence type="ECO:0000256" key="1">
    <source>
        <dbReference type="ARBA" id="ARBA00004496"/>
    </source>
</evidence>
<dbReference type="Proteomes" id="UP000301870">
    <property type="component" value="Chromosome 11"/>
</dbReference>
<evidence type="ECO:0000256" key="10">
    <source>
        <dbReference type="ARBA" id="ARBA00044906"/>
    </source>
</evidence>
<evidence type="ECO:0000313" key="15">
    <source>
        <dbReference type="RefSeq" id="XP_022817978.1"/>
    </source>
</evidence>
<dbReference type="PANTHER" id="PTHR12128">
    <property type="entry name" value="DIHYDRODIPICOLINATE SYNTHASE"/>
    <property type="match status" value="1"/>
</dbReference>
<evidence type="ECO:0000256" key="6">
    <source>
        <dbReference type="ARBA" id="ARBA00022490"/>
    </source>
</evidence>
<dbReference type="RefSeq" id="XP_022817978.1">
    <property type="nucleotide sequence ID" value="XM_022962210.1"/>
</dbReference>
<evidence type="ECO:0000313" key="14">
    <source>
        <dbReference type="Proteomes" id="UP000301870"/>
    </source>
</evidence>
<dbReference type="PRINTS" id="PR00146">
    <property type="entry name" value="DHPICSNTHASE"/>
</dbReference>
<dbReference type="SMART" id="SM01130">
    <property type="entry name" value="DHDPS"/>
    <property type="match status" value="1"/>
</dbReference>
<name>A0A9J7IKE6_SPOLT</name>
<dbReference type="KEGG" id="sliu:111350581"/>
<sequence length="331" mass="36935">MGISLAFWLIVSCALFWPTSEAVEPCFEVGGLIAPVFTPVYDDGSLRLDIVPQYAQYLKDNGVDGVLVASTTGEGPNLNVSENKLLLDAWMEAAPPLDLKVISSVGAVPFPDTLEMAVYSEKIGVDAIMALPEVFYKPRSVDDLVYYMELIAEAAPETPLLYNDYPRYTGVYVNMVDFVRAATERITTFQGVKSDVFDNVLLLRNKLIKDQKLYAGDSFYLAPDALLGYDNYVMVGLNIFPREIRGIIADGDAIDRPRTLSRYERLRGLADIILMEGNTIAAYKEAMKLVTGIDVGPVRPPQRPLTEEQKYRLESRLRAYDIDIVYSTIED</sequence>
<dbReference type="InterPro" id="IPR013785">
    <property type="entry name" value="Aldolase_TIM"/>
</dbReference>
<evidence type="ECO:0000256" key="2">
    <source>
        <dbReference type="ARBA" id="ARBA00004878"/>
    </source>
</evidence>
<dbReference type="AlphaFoldDB" id="A0A9J7IKE6"/>
<dbReference type="OrthoDB" id="191315at2759"/>
<comment type="catalytic activity">
    <reaction evidence="10">
        <text>aceneuramate = aldehydo-N-acetyl-D-mannosamine + pyruvate</text>
        <dbReference type="Rhea" id="RHEA:23296"/>
        <dbReference type="ChEBI" id="CHEBI:15361"/>
        <dbReference type="ChEBI" id="CHEBI:17122"/>
        <dbReference type="ChEBI" id="CHEBI:173083"/>
        <dbReference type="EC" id="4.1.3.3"/>
    </reaction>
</comment>
<dbReference type="Gene3D" id="3.20.20.70">
    <property type="entry name" value="Aldolase class I"/>
    <property type="match status" value="1"/>
</dbReference>
<feature type="binding site" evidence="12">
    <location>
        <position position="233"/>
    </location>
    <ligand>
        <name>pyruvate</name>
        <dbReference type="ChEBI" id="CHEBI:15361"/>
    </ligand>
</feature>
<evidence type="ECO:0000256" key="5">
    <source>
        <dbReference type="ARBA" id="ARBA00012911"/>
    </source>
</evidence>
<keyword evidence="13" id="KW-0732">Signal</keyword>
<keyword evidence="8" id="KW-0704">Schiff base</keyword>
<keyword evidence="7 11" id="KW-0456">Lyase</keyword>
<accession>A0A9J7IKE6</accession>
<comment type="subunit">
    <text evidence="4">Homotetramer.</text>
</comment>
<keyword evidence="6" id="KW-0963">Cytoplasm</keyword>
<evidence type="ECO:0000256" key="12">
    <source>
        <dbReference type="PIRSR" id="PIRSR001365-2"/>
    </source>
</evidence>
<gene>
    <name evidence="15" type="primary">LOC111350581</name>
</gene>
<feature type="binding site" evidence="12">
    <location>
        <position position="72"/>
    </location>
    <ligand>
        <name>pyruvate</name>
        <dbReference type="ChEBI" id="CHEBI:15361"/>
    </ligand>
</feature>
<protein>
    <recommendedName>
        <fullName evidence="5">N-acetylneuraminate lyase</fullName>
        <ecNumber evidence="5">4.1.3.3</ecNumber>
    </recommendedName>
</protein>
<proteinExistence type="inferred from homology"/>
<dbReference type="InterPro" id="IPR002220">
    <property type="entry name" value="DapA-like"/>
</dbReference>
<comment type="similarity">
    <text evidence="3">Belongs to the DapA family. NanA subfamily.</text>
</comment>
<dbReference type="SUPFAM" id="SSF51569">
    <property type="entry name" value="Aldolase"/>
    <property type="match status" value="1"/>
</dbReference>
<feature type="chain" id="PRO_5039904493" description="N-acetylneuraminate lyase" evidence="13">
    <location>
        <begin position="23"/>
        <end position="331"/>
    </location>
</feature>
<dbReference type="GO" id="GO:0005737">
    <property type="term" value="C:cytoplasm"/>
    <property type="evidence" value="ECO:0007669"/>
    <property type="project" value="UniProtKB-SubCell"/>
</dbReference>
<dbReference type="PIRSF" id="PIRSF001365">
    <property type="entry name" value="DHDPS"/>
    <property type="match status" value="1"/>
</dbReference>